<evidence type="ECO:0000256" key="8">
    <source>
        <dbReference type="SAM" id="Coils"/>
    </source>
</evidence>
<evidence type="ECO:0000256" key="4">
    <source>
        <dbReference type="ARBA" id="ARBA00022989"/>
    </source>
</evidence>
<keyword evidence="4 9" id="KW-1133">Transmembrane helix</keyword>
<evidence type="ECO:0000256" key="3">
    <source>
        <dbReference type="ARBA" id="ARBA00022741"/>
    </source>
</evidence>
<dbReference type="PANTHER" id="PTHR11920">
    <property type="entry name" value="GUANYLYL CYCLASE"/>
    <property type="match status" value="1"/>
</dbReference>
<comment type="similarity">
    <text evidence="7">Belongs to the adenylyl cyclase class-4/guanylyl cyclase family.</text>
</comment>
<dbReference type="InterPro" id="IPR018297">
    <property type="entry name" value="A/G_cyclase_CS"/>
</dbReference>
<feature type="domain" description="Guanylate cyclase" evidence="11">
    <location>
        <begin position="363"/>
        <end position="494"/>
    </location>
</feature>
<dbReference type="PROSITE" id="PS50125">
    <property type="entry name" value="GUANYLATE_CYCLASE_2"/>
    <property type="match status" value="1"/>
</dbReference>
<dbReference type="PANTHER" id="PTHR11920:SF335">
    <property type="entry name" value="GUANYLATE CYCLASE"/>
    <property type="match status" value="1"/>
</dbReference>
<dbReference type="EMBL" id="JAATJH010000008">
    <property type="protein sequence ID" value="NJC28090.1"/>
    <property type="molecule type" value="Genomic_DNA"/>
</dbReference>
<reference evidence="12 13" key="1">
    <citation type="submission" date="2020-03" db="EMBL/GenBank/DDBJ databases">
        <title>Genomic Encyclopedia of Type Strains, Phase IV (KMG-IV): sequencing the most valuable type-strain genomes for metagenomic binning, comparative biology and taxonomic classification.</title>
        <authorList>
            <person name="Goeker M."/>
        </authorList>
    </citation>
    <scope>NUCLEOTIDE SEQUENCE [LARGE SCALE GENOMIC DNA]</scope>
    <source>
        <strain evidence="12 13">DSM 105096</strain>
    </source>
</reference>
<evidence type="ECO:0000256" key="9">
    <source>
        <dbReference type="SAM" id="Phobius"/>
    </source>
</evidence>
<keyword evidence="13" id="KW-1185">Reference proteome</keyword>
<dbReference type="RefSeq" id="WP_168039781.1">
    <property type="nucleotide sequence ID" value="NZ_JAATJH010000008.1"/>
</dbReference>
<dbReference type="SUPFAM" id="SSF48452">
    <property type="entry name" value="TPR-like"/>
    <property type="match status" value="1"/>
</dbReference>
<evidence type="ECO:0000256" key="7">
    <source>
        <dbReference type="RuleBase" id="RU000405"/>
    </source>
</evidence>
<dbReference type="Proteomes" id="UP000770785">
    <property type="component" value="Unassembled WGS sequence"/>
</dbReference>
<protein>
    <submittedName>
        <fullName evidence="12">Class 3 adenylate cyclase</fullName>
    </submittedName>
</protein>
<evidence type="ECO:0000256" key="6">
    <source>
        <dbReference type="ARBA" id="ARBA00023239"/>
    </source>
</evidence>
<sequence>MPRLPLLLCFLALLPCTRGLAQTNVEENVHALELAKTDLEAYGILYEIVETMLASEREQDGGTTVNMAKKLTHVADQISDPTLTGPAYFQLAQAHQRDDETQAAERALEEATNQAMDASNPELILRAAAQNSRLKAGRGRYREANESTQRALDYFIRRGDEGGMARLRSDLVVAKARLLRQQEDITAARARLDRDLAALLAERKRITSENNQRDRDLKSHLNELSKTKEQKAVVEQHAESTRADLRELSREALEQNTLATTAREEVARQRLDRQASEMRAQQQSFRLYTSLGAALILALLAGFFYNRTRAKTRAAAALELVNQDLREARRQSDSLLENILPADVAQELKATGKAKARSFPQTTILFCDFVNFTSIAEQLGAEALVRELDKCFRGFDRIVDEYAEVEKIKTVGDAYMVASGLAEAPGPPVAIIKVALAMQAFLREEAGLRRRSGVPFFTGRVGLHTGPVVAGVVGERKFSYDVWGDTVNLAARIEANSEPGKVNISASTHALVRNDFYCTYRGQVEAKNKGLVHMYYVDACVPTESGRVPGQREKAG</sequence>
<feature type="coiled-coil region" evidence="8">
    <location>
        <begin position="311"/>
        <end position="338"/>
    </location>
</feature>
<feature type="coiled-coil region" evidence="8">
    <location>
        <begin position="189"/>
        <end position="251"/>
    </location>
</feature>
<dbReference type="InterPro" id="IPR050401">
    <property type="entry name" value="Cyclic_nucleotide_synthase"/>
</dbReference>
<feature type="chain" id="PRO_5046089510" evidence="10">
    <location>
        <begin position="22"/>
        <end position="556"/>
    </location>
</feature>
<dbReference type="SUPFAM" id="SSF55073">
    <property type="entry name" value="Nucleotide cyclase"/>
    <property type="match status" value="1"/>
</dbReference>
<feature type="signal peptide" evidence="10">
    <location>
        <begin position="1"/>
        <end position="21"/>
    </location>
</feature>
<evidence type="ECO:0000313" key="13">
    <source>
        <dbReference type="Proteomes" id="UP000770785"/>
    </source>
</evidence>
<name>A0ABX0XFJ5_9BACT</name>
<dbReference type="Pfam" id="PF00211">
    <property type="entry name" value="Guanylate_cyc"/>
    <property type="match status" value="1"/>
</dbReference>
<keyword evidence="3" id="KW-0547">Nucleotide-binding</keyword>
<dbReference type="Gene3D" id="3.30.70.1230">
    <property type="entry name" value="Nucleotide cyclase"/>
    <property type="match status" value="1"/>
</dbReference>
<feature type="transmembrane region" description="Helical" evidence="9">
    <location>
        <begin position="285"/>
        <end position="305"/>
    </location>
</feature>
<evidence type="ECO:0000259" key="11">
    <source>
        <dbReference type="PROSITE" id="PS50125"/>
    </source>
</evidence>
<comment type="subcellular location">
    <subcellularLocation>
        <location evidence="1">Membrane</location>
    </subcellularLocation>
</comment>
<proteinExistence type="inferred from homology"/>
<keyword evidence="5 9" id="KW-0472">Membrane</keyword>
<dbReference type="SMART" id="SM00044">
    <property type="entry name" value="CYCc"/>
    <property type="match status" value="1"/>
</dbReference>
<organism evidence="12 13">
    <name type="scientific">Neolewinella antarctica</name>
    <dbReference type="NCBI Taxonomy" id="442734"/>
    <lineage>
        <taxon>Bacteria</taxon>
        <taxon>Pseudomonadati</taxon>
        <taxon>Bacteroidota</taxon>
        <taxon>Saprospiria</taxon>
        <taxon>Saprospirales</taxon>
        <taxon>Lewinellaceae</taxon>
        <taxon>Neolewinella</taxon>
    </lineage>
</organism>
<comment type="caution">
    <text evidence="12">The sequence shown here is derived from an EMBL/GenBank/DDBJ whole genome shotgun (WGS) entry which is preliminary data.</text>
</comment>
<accession>A0ABX0XFJ5</accession>
<keyword evidence="10" id="KW-0732">Signal</keyword>
<gene>
    <name evidence="12" type="ORF">GGR27_003609</name>
</gene>
<keyword evidence="6 7" id="KW-0456">Lyase</keyword>
<evidence type="ECO:0000256" key="2">
    <source>
        <dbReference type="ARBA" id="ARBA00022692"/>
    </source>
</evidence>
<keyword evidence="2 9" id="KW-0812">Transmembrane</keyword>
<evidence type="ECO:0000256" key="5">
    <source>
        <dbReference type="ARBA" id="ARBA00023136"/>
    </source>
</evidence>
<keyword evidence="8" id="KW-0175">Coiled coil</keyword>
<dbReference type="InterPro" id="IPR029787">
    <property type="entry name" value="Nucleotide_cyclase"/>
</dbReference>
<evidence type="ECO:0000256" key="1">
    <source>
        <dbReference type="ARBA" id="ARBA00004370"/>
    </source>
</evidence>
<evidence type="ECO:0000256" key="10">
    <source>
        <dbReference type="SAM" id="SignalP"/>
    </source>
</evidence>
<evidence type="ECO:0000313" key="12">
    <source>
        <dbReference type="EMBL" id="NJC28090.1"/>
    </source>
</evidence>
<dbReference type="CDD" id="cd07302">
    <property type="entry name" value="CHD"/>
    <property type="match status" value="1"/>
</dbReference>
<dbReference type="InterPro" id="IPR011990">
    <property type="entry name" value="TPR-like_helical_dom_sf"/>
</dbReference>
<dbReference type="PROSITE" id="PS00452">
    <property type="entry name" value="GUANYLATE_CYCLASE_1"/>
    <property type="match status" value="1"/>
</dbReference>
<dbReference type="InterPro" id="IPR001054">
    <property type="entry name" value="A/G_cyclase"/>
</dbReference>